<sequence>MGGCPQQDHERRGQMYGLLVGSQVPMRLCPGFSELYPLGAQVPVEVLVQCVMVEVELCKGC</sequence>
<evidence type="ECO:0000313" key="2">
    <source>
        <dbReference type="Proteomes" id="UP000053989"/>
    </source>
</evidence>
<organism evidence="1 2">
    <name type="scientific">Scleroderma citrinum Foug A</name>
    <dbReference type="NCBI Taxonomy" id="1036808"/>
    <lineage>
        <taxon>Eukaryota</taxon>
        <taxon>Fungi</taxon>
        <taxon>Dikarya</taxon>
        <taxon>Basidiomycota</taxon>
        <taxon>Agaricomycotina</taxon>
        <taxon>Agaricomycetes</taxon>
        <taxon>Agaricomycetidae</taxon>
        <taxon>Boletales</taxon>
        <taxon>Sclerodermatineae</taxon>
        <taxon>Sclerodermataceae</taxon>
        <taxon>Scleroderma</taxon>
    </lineage>
</organism>
<proteinExistence type="predicted"/>
<dbReference type="HOGENOM" id="CLU_2924060_0_0_1"/>
<gene>
    <name evidence="1" type="ORF">SCLCIDRAFT_1219063</name>
</gene>
<reference evidence="2" key="2">
    <citation type="submission" date="2015-01" db="EMBL/GenBank/DDBJ databases">
        <title>Evolutionary Origins and Diversification of the Mycorrhizal Mutualists.</title>
        <authorList>
            <consortium name="DOE Joint Genome Institute"/>
            <consortium name="Mycorrhizal Genomics Consortium"/>
            <person name="Kohler A."/>
            <person name="Kuo A."/>
            <person name="Nagy L.G."/>
            <person name="Floudas D."/>
            <person name="Copeland A."/>
            <person name="Barry K.W."/>
            <person name="Cichocki N."/>
            <person name="Veneault-Fourrey C."/>
            <person name="LaButti K."/>
            <person name="Lindquist E.A."/>
            <person name="Lipzen A."/>
            <person name="Lundell T."/>
            <person name="Morin E."/>
            <person name="Murat C."/>
            <person name="Riley R."/>
            <person name="Ohm R."/>
            <person name="Sun H."/>
            <person name="Tunlid A."/>
            <person name="Henrissat B."/>
            <person name="Grigoriev I.V."/>
            <person name="Hibbett D.S."/>
            <person name="Martin F."/>
        </authorList>
    </citation>
    <scope>NUCLEOTIDE SEQUENCE [LARGE SCALE GENOMIC DNA]</scope>
    <source>
        <strain evidence="2">Foug A</strain>
    </source>
</reference>
<reference evidence="1 2" key="1">
    <citation type="submission" date="2014-04" db="EMBL/GenBank/DDBJ databases">
        <authorList>
            <consortium name="DOE Joint Genome Institute"/>
            <person name="Kuo A."/>
            <person name="Kohler A."/>
            <person name="Nagy L.G."/>
            <person name="Floudas D."/>
            <person name="Copeland A."/>
            <person name="Barry K.W."/>
            <person name="Cichocki N."/>
            <person name="Veneault-Fourrey C."/>
            <person name="LaButti K."/>
            <person name="Lindquist E.A."/>
            <person name="Lipzen A."/>
            <person name="Lundell T."/>
            <person name="Morin E."/>
            <person name="Murat C."/>
            <person name="Sun H."/>
            <person name="Tunlid A."/>
            <person name="Henrissat B."/>
            <person name="Grigoriev I.V."/>
            <person name="Hibbett D.S."/>
            <person name="Martin F."/>
            <person name="Nordberg H.P."/>
            <person name="Cantor M.N."/>
            <person name="Hua S.X."/>
        </authorList>
    </citation>
    <scope>NUCLEOTIDE SEQUENCE [LARGE SCALE GENOMIC DNA]</scope>
    <source>
        <strain evidence="1 2">Foug A</strain>
    </source>
</reference>
<keyword evidence="2" id="KW-1185">Reference proteome</keyword>
<dbReference type="InParanoid" id="A0A0C2Z740"/>
<accession>A0A0C2Z740</accession>
<dbReference type="Proteomes" id="UP000053989">
    <property type="component" value="Unassembled WGS sequence"/>
</dbReference>
<dbReference type="EMBL" id="KN822095">
    <property type="protein sequence ID" value="KIM57808.1"/>
    <property type="molecule type" value="Genomic_DNA"/>
</dbReference>
<name>A0A0C2Z740_9AGAM</name>
<protein>
    <submittedName>
        <fullName evidence="1">Uncharacterized protein</fullName>
    </submittedName>
</protein>
<dbReference type="AlphaFoldDB" id="A0A0C2Z740"/>
<evidence type="ECO:0000313" key="1">
    <source>
        <dbReference type="EMBL" id="KIM57808.1"/>
    </source>
</evidence>